<dbReference type="PANTHER" id="PTHR42756:SF1">
    <property type="entry name" value="TRANSCRIPTIONAL REPRESSOR OF EMRAB OPERON"/>
    <property type="match status" value="1"/>
</dbReference>
<reference evidence="5 6" key="1">
    <citation type="submission" date="2018-01" db="EMBL/GenBank/DDBJ databases">
        <authorList>
            <person name="Paulsen S."/>
            <person name="Gram L.K."/>
        </authorList>
    </citation>
    <scope>NUCLEOTIDE SEQUENCE [LARGE SCALE GENOMIC DNA]</scope>
    <source>
        <strain evidence="5 6">S3790</strain>
    </source>
</reference>
<accession>A0A5S3VCS5</accession>
<dbReference type="EMBL" id="PNBX01000014">
    <property type="protein sequence ID" value="TMO69679.1"/>
    <property type="molecule type" value="Genomic_DNA"/>
</dbReference>
<dbReference type="Proteomes" id="UP000307217">
    <property type="component" value="Unassembled WGS sequence"/>
</dbReference>
<dbReference type="AlphaFoldDB" id="A0A5S3VCS5"/>
<dbReference type="InterPro" id="IPR036388">
    <property type="entry name" value="WH-like_DNA-bd_sf"/>
</dbReference>
<dbReference type="OrthoDB" id="8906692at2"/>
<proteinExistence type="predicted"/>
<evidence type="ECO:0000256" key="1">
    <source>
        <dbReference type="ARBA" id="ARBA00023015"/>
    </source>
</evidence>
<dbReference type="PRINTS" id="PR00598">
    <property type="entry name" value="HTHMARR"/>
</dbReference>
<sequence length="166" mass="18647">MILYVNRKKVAYVNNKTLLNINEFLPYQLVALSSKVSEDFSHVYIAHGGLTQAQWRVLAHVVNTQGLGSTAKQICELANMDKSTVSRAIKQLEEKMLIQLTQHENDKRAMVVTVTDTGCALYQDITPMALNWESDLLSCLQDDEQKQLKGLISKLSSYIAIKDSTD</sequence>
<evidence type="ECO:0000256" key="3">
    <source>
        <dbReference type="ARBA" id="ARBA00023163"/>
    </source>
</evidence>
<dbReference type="Gene3D" id="1.10.10.10">
    <property type="entry name" value="Winged helix-like DNA-binding domain superfamily/Winged helix DNA-binding domain"/>
    <property type="match status" value="1"/>
</dbReference>
<dbReference type="InterPro" id="IPR036390">
    <property type="entry name" value="WH_DNA-bd_sf"/>
</dbReference>
<comment type="caution">
    <text evidence="5">The sequence shown here is derived from an EMBL/GenBank/DDBJ whole genome shotgun (WGS) entry which is preliminary data.</text>
</comment>
<name>A0A5S3VCS5_9GAMM</name>
<dbReference type="InterPro" id="IPR000835">
    <property type="entry name" value="HTH_MarR-typ"/>
</dbReference>
<evidence type="ECO:0000259" key="4">
    <source>
        <dbReference type="PROSITE" id="PS50995"/>
    </source>
</evidence>
<dbReference type="GO" id="GO:0003700">
    <property type="term" value="F:DNA-binding transcription factor activity"/>
    <property type="evidence" value="ECO:0007669"/>
    <property type="project" value="InterPro"/>
</dbReference>
<dbReference type="PANTHER" id="PTHR42756">
    <property type="entry name" value="TRANSCRIPTIONAL REGULATOR, MARR"/>
    <property type="match status" value="1"/>
</dbReference>
<dbReference type="Pfam" id="PF12802">
    <property type="entry name" value="MarR_2"/>
    <property type="match status" value="1"/>
</dbReference>
<protein>
    <submittedName>
        <fullName evidence="5">MarR family transcriptional regulator</fullName>
    </submittedName>
</protein>
<evidence type="ECO:0000313" key="6">
    <source>
        <dbReference type="Proteomes" id="UP000307217"/>
    </source>
</evidence>
<dbReference type="PROSITE" id="PS50995">
    <property type="entry name" value="HTH_MARR_2"/>
    <property type="match status" value="1"/>
</dbReference>
<keyword evidence="3" id="KW-0804">Transcription</keyword>
<organism evidence="5 6">
    <name type="scientific">Pseudoalteromonas aurantia</name>
    <dbReference type="NCBI Taxonomy" id="43654"/>
    <lineage>
        <taxon>Bacteria</taxon>
        <taxon>Pseudomonadati</taxon>
        <taxon>Pseudomonadota</taxon>
        <taxon>Gammaproteobacteria</taxon>
        <taxon>Alteromonadales</taxon>
        <taxon>Pseudoalteromonadaceae</taxon>
        <taxon>Pseudoalteromonas</taxon>
    </lineage>
</organism>
<evidence type="ECO:0000256" key="2">
    <source>
        <dbReference type="ARBA" id="ARBA00023125"/>
    </source>
</evidence>
<feature type="domain" description="HTH marR-type" evidence="4">
    <location>
        <begin position="22"/>
        <end position="157"/>
    </location>
</feature>
<dbReference type="GO" id="GO:0003677">
    <property type="term" value="F:DNA binding"/>
    <property type="evidence" value="ECO:0007669"/>
    <property type="project" value="UniProtKB-KW"/>
</dbReference>
<evidence type="ECO:0000313" key="5">
    <source>
        <dbReference type="EMBL" id="TMO69679.1"/>
    </source>
</evidence>
<keyword evidence="1" id="KW-0805">Transcription regulation</keyword>
<reference evidence="6" key="2">
    <citation type="submission" date="2019-06" db="EMBL/GenBank/DDBJ databases">
        <title>Co-occurence of chitin degradation, pigmentation and bioactivity in marine Pseudoalteromonas.</title>
        <authorList>
            <person name="Sonnenschein E.C."/>
            <person name="Bech P.K."/>
        </authorList>
    </citation>
    <scope>NUCLEOTIDE SEQUENCE [LARGE SCALE GENOMIC DNA]</scope>
    <source>
        <strain evidence="6">S3790</strain>
    </source>
</reference>
<dbReference type="SMART" id="SM00347">
    <property type="entry name" value="HTH_MARR"/>
    <property type="match status" value="1"/>
</dbReference>
<keyword evidence="2" id="KW-0238">DNA-binding</keyword>
<gene>
    <name evidence="5" type="ORF">CWC19_04300</name>
</gene>
<dbReference type="SUPFAM" id="SSF46785">
    <property type="entry name" value="Winged helix' DNA-binding domain"/>
    <property type="match status" value="1"/>
</dbReference>